<feature type="transmembrane region" description="Helical" evidence="7">
    <location>
        <begin position="221"/>
        <end position="247"/>
    </location>
</feature>
<dbReference type="EMBL" id="CGIH01000026">
    <property type="protein sequence ID" value="CFX51980.1"/>
    <property type="molecule type" value="Genomic_DNA"/>
</dbReference>
<dbReference type="Pfam" id="PF00528">
    <property type="entry name" value="BPD_transp_1"/>
    <property type="match status" value="1"/>
</dbReference>
<dbReference type="InterPro" id="IPR000515">
    <property type="entry name" value="MetI-like"/>
</dbReference>
<dbReference type="PROSITE" id="PS50928">
    <property type="entry name" value="ABC_TM1"/>
    <property type="match status" value="1"/>
</dbReference>
<evidence type="ECO:0000256" key="2">
    <source>
        <dbReference type="ARBA" id="ARBA00022448"/>
    </source>
</evidence>
<keyword evidence="3" id="KW-1003">Cell membrane</keyword>
<dbReference type="Proteomes" id="UP000045545">
    <property type="component" value="Unassembled WGS sequence"/>
</dbReference>
<feature type="transmembrane region" description="Helical" evidence="7">
    <location>
        <begin position="125"/>
        <end position="144"/>
    </location>
</feature>
<feature type="transmembrane region" description="Helical" evidence="7">
    <location>
        <begin position="97"/>
        <end position="119"/>
    </location>
</feature>
<accession>A0A0E4GAK7</accession>
<sequence>MKKSAQTTAKLLPLLAVLFFILLWDAGVRYYNTPAWILPSPGQVIKSVFTIHELLLMHTATTLLEAGLGLLLAMLLAVLIAVLMDSIYWLKQALYPLVIISQTIPLIVLTVLFVIWFGFGMLPKILVVILVCFFPILISLINGLESVDDDQIQLFRSMGAGRLAITKMVKIPAALPSFFSGLRISATYSIMGAIIGEWMGAEKGLGYFMTLAQKGYQVDQVLAAVLVICLLSLLIVKIVDLMEYIFIPWNRWQMKG</sequence>
<evidence type="ECO:0000256" key="1">
    <source>
        <dbReference type="ARBA" id="ARBA00004651"/>
    </source>
</evidence>
<evidence type="ECO:0000256" key="4">
    <source>
        <dbReference type="ARBA" id="ARBA00022692"/>
    </source>
</evidence>
<name>A0A0E4GAK7_9FIRM</name>
<dbReference type="RefSeq" id="WP_046496896.1">
    <property type="nucleotide sequence ID" value="NZ_CGIH01000026.1"/>
</dbReference>
<evidence type="ECO:0000313" key="10">
    <source>
        <dbReference type="Proteomes" id="UP000045545"/>
    </source>
</evidence>
<feature type="transmembrane region" description="Helical" evidence="7">
    <location>
        <begin position="178"/>
        <end position="201"/>
    </location>
</feature>
<dbReference type="OrthoDB" id="9804353at2"/>
<dbReference type="PANTHER" id="PTHR30151">
    <property type="entry name" value="ALKANE SULFONATE ABC TRANSPORTER-RELATED, MEMBRANE SUBUNIT"/>
    <property type="match status" value="1"/>
</dbReference>
<keyword evidence="2 7" id="KW-0813">Transport</keyword>
<keyword evidence="6 7" id="KW-0472">Membrane</keyword>
<dbReference type="AlphaFoldDB" id="A0A0E4GAK7"/>
<comment type="similarity">
    <text evidence="7">Belongs to the binding-protein-dependent transport system permease family.</text>
</comment>
<dbReference type="GO" id="GO:0005886">
    <property type="term" value="C:plasma membrane"/>
    <property type="evidence" value="ECO:0007669"/>
    <property type="project" value="UniProtKB-SubCell"/>
</dbReference>
<organism evidence="9 10">
    <name type="scientific">Syntrophomonas zehnderi OL-4</name>
    <dbReference type="NCBI Taxonomy" id="690567"/>
    <lineage>
        <taxon>Bacteria</taxon>
        <taxon>Bacillati</taxon>
        <taxon>Bacillota</taxon>
        <taxon>Clostridia</taxon>
        <taxon>Eubacteriales</taxon>
        <taxon>Syntrophomonadaceae</taxon>
        <taxon>Syntrophomonas</taxon>
    </lineage>
</organism>
<dbReference type="STRING" id="690567.1372"/>
<gene>
    <name evidence="9" type="ORF">1372</name>
</gene>
<evidence type="ECO:0000256" key="3">
    <source>
        <dbReference type="ARBA" id="ARBA00022475"/>
    </source>
</evidence>
<feature type="transmembrane region" description="Helical" evidence="7">
    <location>
        <begin position="66"/>
        <end position="90"/>
    </location>
</feature>
<evidence type="ECO:0000259" key="8">
    <source>
        <dbReference type="PROSITE" id="PS50928"/>
    </source>
</evidence>
<dbReference type="GO" id="GO:0055085">
    <property type="term" value="P:transmembrane transport"/>
    <property type="evidence" value="ECO:0007669"/>
    <property type="project" value="InterPro"/>
</dbReference>
<dbReference type="PANTHER" id="PTHR30151:SF20">
    <property type="entry name" value="ABC TRANSPORTER PERMEASE PROTEIN HI_0355-RELATED"/>
    <property type="match status" value="1"/>
</dbReference>
<feature type="transmembrane region" description="Helical" evidence="7">
    <location>
        <begin position="12"/>
        <end position="31"/>
    </location>
</feature>
<keyword evidence="5 7" id="KW-1133">Transmembrane helix</keyword>
<dbReference type="InterPro" id="IPR035906">
    <property type="entry name" value="MetI-like_sf"/>
</dbReference>
<keyword evidence="4 7" id="KW-0812">Transmembrane</keyword>
<proteinExistence type="inferred from homology"/>
<feature type="domain" description="ABC transmembrane type-1" evidence="8">
    <location>
        <begin position="59"/>
        <end position="239"/>
    </location>
</feature>
<keyword evidence="10" id="KW-1185">Reference proteome</keyword>
<evidence type="ECO:0000256" key="5">
    <source>
        <dbReference type="ARBA" id="ARBA00022989"/>
    </source>
</evidence>
<evidence type="ECO:0000256" key="7">
    <source>
        <dbReference type="RuleBase" id="RU363032"/>
    </source>
</evidence>
<protein>
    <submittedName>
        <fullName evidence="9">MetI-like domain</fullName>
    </submittedName>
</protein>
<dbReference type="SUPFAM" id="SSF161098">
    <property type="entry name" value="MetI-like"/>
    <property type="match status" value="1"/>
</dbReference>
<reference evidence="9 10" key="1">
    <citation type="submission" date="2015-03" db="EMBL/GenBank/DDBJ databases">
        <authorList>
            <person name="Murphy D."/>
        </authorList>
    </citation>
    <scope>NUCLEOTIDE SEQUENCE [LARGE SCALE GENOMIC DNA]</scope>
    <source>
        <strain evidence="9 10">OL-4</strain>
    </source>
</reference>
<comment type="subcellular location">
    <subcellularLocation>
        <location evidence="1 7">Cell membrane</location>
        <topology evidence="1 7">Multi-pass membrane protein</topology>
    </subcellularLocation>
</comment>
<evidence type="ECO:0000313" key="9">
    <source>
        <dbReference type="EMBL" id="CFX51980.1"/>
    </source>
</evidence>
<evidence type="ECO:0000256" key="6">
    <source>
        <dbReference type="ARBA" id="ARBA00023136"/>
    </source>
</evidence>
<dbReference type="CDD" id="cd06261">
    <property type="entry name" value="TM_PBP2"/>
    <property type="match status" value="1"/>
</dbReference>
<dbReference type="Gene3D" id="1.10.3720.10">
    <property type="entry name" value="MetI-like"/>
    <property type="match status" value="1"/>
</dbReference>